<dbReference type="PATRIC" id="fig|161896.4.peg.31"/>
<evidence type="ECO:0000256" key="6">
    <source>
        <dbReference type="ARBA" id="ARBA00023136"/>
    </source>
</evidence>
<dbReference type="EMBL" id="CP011311">
    <property type="protein sequence ID" value="AKE38027.1"/>
    <property type="molecule type" value="Genomic_DNA"/>
</dbReference>
<evidence type="ECO:0000313" key="9">
    <source>
        <dbReference type="Proteomes" id="UP000033566"/>
    </source>
</evidence>
<organism evidence="8 9">
    <name type="scientific">Corynebacterium camporealensis</name>
    <dbReference type="NCBI Taxonomy" id="161896"/>
    <lineage>
        <taxon>Bacteria</taxon>
        <taxon>Bacillati</taxon>
        <taxon>Actinomycetota</taxon>
        <taxon>Actinomycetes</taxon>
        <taxon>Mycobacteriales</taxon>
        <taxon>Corynebacteriaceae</taxon>
        <taxon>Corynebacterium</taxon>
    </lineage>
</organism>
<dbReference type="Gene3D" id="1.20.1540.10">
    <property type="entry name" value="Rhomboid-like"/>
    <property type="match status" value="1"/>
</dbReference>
<dbReference type="InterPro" id="IPR022764">
    <property type="entry name" value="Peptidase_S54_rhomboid_dom"/>
</dbReference>
<sequence length="210" mass="22933">MLQRYGRQAPITLLLISVNLVLWIITALQARSIEYSYVGSELAHSWALWGPDFQHEPWLALTSAFMHVGAGHVLVNMIMLLFIGREVETYLGSGLYALAYVISALGASATILWLDFTTPTVGASGAIFALMALLIGVHRQRGADLRAPIIFVLVNVVYTFLSTGVSLWGHLGGLFTGLALMPFLFSPRNDVRWFGTLAIGAVVVGLLFLR</sequence>
<protein>
    <submittedName>
        <fullName evidence="8">Putative membrane protein</fullName>
    </submittedName>
</protein>
<dbReference type="GO" id="GO:0004252">
    <property type="term" value="F:serine-type endopeptidase activity"/>
    <property type="evidence" value="ECO:0007669"/>
    <property type="project" value="InterPro"/>
</dbReference>
<dbReference type="PANTHER" id="PTHR43731">
    <property type="entry name" value="RHOMBOID PROTEASE"/>
    <property type="match status" value="1"/>
</dbReference>
<reference evidence="8 9" key="1">
    <citation type="journal article" date="2015" name="Genome Announc.">
        <title>Complete Genome Sequence of Corynebacterium camporealensis DSM 44610, Isolated from the Milk of a Manchega Sheep with Subclinical Mastitis.</title>
        <authorList>
            <person name="Ruckert C."/>
            <person name="Albersmeier A."/>
            <person name="Winkler A."/>
            <person name="Tauch A."/>
        </authorList>
    </citation>
    <scope>NUCLEOTIDE SEQUENCE [LARGE SCALE GENOMIC DNA]</scope>
    <source>
        <strain evidence="8 9">DSM 44610</strain>
    </source>
</reference>
<keyword evidence="3" id="KW-0812">Transmembrane</keyword>
<keyword evidence="5" id="KW-1133">Transmembrane helix</keyword>
<comment type="subcellular location">
    <subcellularLocation>
        <location evidence="1">Membrane</location>
        <topology evidence="1">Multi-pass membrane protein</topology>
    </subcellularLocation>
</comment>
<evidence type="ECO:0000256" key="3">
    <source>
        <dbReference type="ARBA" id="ARBA00022692"/>
    </source>
</evidence>
<dbReference type="AlphaFoldDB" id="A0A0F6QU57"/>
<name>A0A0F6QU57_9CORY</name>
<evidence type="ECO:0000256" key="2">
    <source>
        <dbReference type="ARBA" id="ARBA00009045"/>
    </source>
</evidence>
<dbReference type="STRING" id="161896.UL81_00165"/>
<dbReference type="InterPro" id="IPR035952">
    <property type="entry name" value="Rhomboid-like_sf"/>
</dbReference>
<keyword evidence="6" id="KW-0472">Membrane</keyword>
<evidence type="ECO:0000313" key="8">
    <source>
        <dbReference type="EMBL" id="AKE38027.1"/>
    </source>
</evidence>
<dbReference type="Pfam" id="PF01694">
    <property type="entry name" value="Rhomboid"/>
    <property type="match status" value="1"/>
</dbReference>
<dbReference type="KEGG" id="ccj:UL81_00165"/>
<gene>
    <name evidence="8" type="ORF">UL81_00165</name>
</gene>
<dbReference type="SUPFAM" id="SSF144091">
    <property type="entry name" value="Rhomboid-like"/>
    <property type="match status" value="1"/>
</dbReference>
<dbReference type="RefSeq" id="WP_035106098.1">
    <property type="nucleotide sequence ID" value="NZ_CP011311.1"/>
</dbReference>
<keyword evidence="9" id="KW-1185">Reference proteome</keyword>
<evidence type="ECO:0000256" key="1">
    <source>
        <dbReference type="ARBA" id="ARBA00004141"/>
    </source>
</evidence>
<feature type="domain" description="Peptidase S54 rhomboid" evidence="7">
    <location>
        <begin position="55"/>
        <end position="185"/>
    </location>
</feature>
<dbReference type="HOGENOM" id="CLU_055068_2_0_11"/>
<evidence type="ECO:0000259" key="7">
    <source>
        <dbReference type="Pfam" id="PF01694"/>
    </source>
</evidence>
<dbReference type="GO" id="GO:0016020">
    <property type="term" value="C:membrane"/>
    <property type="evidence" value="ECO:0007669"/>
    <property type="project" value="UniProtKB-SubCell"/>
</dbReference>
<accession>A0A0F6QU57</accession>
<keyword evidence="4" id="KW-0378">Hydrolase</keyword>
<evidence type="ECO:0000256" key="5">
    <source>
        <dbReference type="ARBA" id="ARBA00022989"/>
    </source>
</evidence>
<dbReference type="PANTHER" id="PTHR43731:SF14">
    <property type="entry name" value="PRESENILIN-ASSOCIATED RHOMBOID-LIKE PROTEIN, MITOCHONDRIAL"/>
    <property type="match status" value="1"/>
</dbReference>
<proteinExistence type="inferred from homology"/>
<comment type="similarity">
    <text evidence="2">Belongs to the peptidase S54 family.</text>
</comment>
<evidence type="ECO:0000256" key="4">
    <source>
        <dbReference type="ARBA" id="ARBA00022801"/>
    </source>
</evidence>
<dbReference type="Proteomes" id="UP000033566">
    <property type="component" value="Chromosome"/>
</dbReference>
<dbReference type="InterPro" id="IPR050925">
    <property type="entry name" value="Rhomboid_protease_S54"/>
</dbReference>